<proteinExistence type="predicted"/>
<protein>
    <submittedName>
        <fullName evidence="1">Uncharacterized protein</fullName>
    </submittedName>
</protein>
<evidence type="ECO:0000313" key="1">
    <source>
        <dbReference type="EMBL" id="KAF4455633.1"/>
    </source>
</evidence>
<accession>A0A8H4KTY6</accession>
<reference evidence="1 2" key="1">
    <citation type="submission" date="2020-01" db="EMBL/GenBank/DDBJ databases">
        <title>Identification and distribution of gene clusters putatively required for synthesis of sphingolipid metabolism inhibitors in phylogenetically diverse species of the filamentous fungus Fusarium.</title>
        <authorList>
            <person name="Kim H.-S."/>
            <person name="Busman M."/>
            <person name="Brown D.W."/>
            <person name="Divon H."/>
            <person name="Uhlig S."/>
            <person name="Proctor R.H."/>
        </authorList>
    </citation>
    <scope>NUCLEOTIDE SEQUENCE [LARGE SCALE GENOMIC DNA]</scope>
    <source>
        <strain evidence="1 2">NRRL 20459</strain>
    </source>
</reference>
<comment type="caution">
    <text evidence="1">The sequence shown here is derived from an EMBL/GenBank/DDBJ whole genome shotgun (WGS) entry which is preliminary data.</text>
</comment>
<evidence type="ECO:0000313" key="2">
    <source>
        <dbReference type="Proteomes" id="UP000554235"/>
    </source>
</evidence>
<gene>
    <name evidence="1" type="ORF">FALBO_15574</name>
</gene>
<keyword evidence="2" id="KW-1185">Reference proteome</keyword>
<dbReference type="AlphaFoldDB" id="A0A8H4KTY6"/>
<dbReference type="Proteomes" id="UP000554235">
    <property type="component" value="Unassembled WGS sequence"/>
</dbReference>
<name>A0A8H4KTY6_9HYPO</name>
<dbReference type="OrthoDB" id="4703408at2759"/>
<dbReference type="EMBL" id="JAADYS010002729">
    <property type="protein sequence ID" value="KAF4455633.1"/>
    <property type="molecule type" value="Genomic_DNA"/>
</dbReference>
<sequence>MLMVPQPRWRRMPTIQTVFSTTSPTQLGINYSNKKHSNQFRETHYPKISFPQAKQATTMCYRVVTHTLRCDVQPVMSDGVDLCVDPFAPPHQCRCFPNETIRPWLRCESHGCCMQTAKMVWCPDVEDCAEVVEMHRYHKAQSQPRCIWASELTNKFGFDLLDKMLSDPEWRQIPVLDELLFPDNGLPPLTSLAPQFLNALENLTTVGRLIADTQSSLLELEEDVKDRRTRHDVFHGEACERVLNEWECSFLRRIETGDVLIEQMRKALAKQIELLYASFKLVQRMALPDDGEEELDSLMVKALPVVGRDEEKE</sequence>
<organism evidence="1 2">
    <name type="scientific">Fusarium albosuccineum</name>
    <dbReference type="NCBI Taxonomy" id="1237068"/>
    <lineage>
        <taxon>Eukaryota</taxon>
        <taxon>Fungi</taxon>
        <taxon>Dikarya</taxon>
        <taxon>Ascomycota</taxon>
        <taxon>Pezizomycotina</taxon>
        <taxon>Sordariomycetes</taxon>
        <taxon>Hypocreomycetidae</taxon>
        <taxon>Hypocreales</taxon>
        <taxon>Nectriaceae</taxon>
        <taxon>Fusarium</taxon>
        <taxon>Fusarium decemcellulare species complex</taxon>
    </lineage>
</organism>